<dbReference type="KEGG" id="cmav:ABHF33_11615"/>
<gene>
    <name evidence="2" type="ORF">ABHF33_11615</name>
</gene>
<feature type="transmembrane region" description="Helical" evidence="1">
    <location>
        <begin position="70"/>
        <end position="87"/>
    </location>
</feature>
<sequence>MNDNNPARWALQFHGRGGEYFRIWIVNLLLSILTLGIYSAWAKVRRLKYFYGNTELAGSRFDYTAKPMQILIGRLIAFAFFFVYAISSNVSPILSAVAAVLLLVALPWMIVRSIRFNLRQTRYRNVAFDFHGSVWGAVKNYLLLPLLLIPTLGLALPFVQHQQYRFVLDHASFGQQRFSGTASAVGAYYRAALAGLGLMIALVALFALTVGVAMWGGGNVLDMSALATQAPTEMAARFALPALAYIIMLIGFNSVGAAVQVAQANHGWSNTVLDDVRFSSSVNPWAYGRMMAWRLPLVVVTLGLALPWLKVAQARMRTEGMQIEAPHDLSQFAAAQQQSGSAIGAEASDLFDVDLAL</sequence>
<feature type="transmembrane region" description="Helical" evidence="1">
    <location>
        <begin position="291"/>
        <end position="309"/>
    </location>
</feature>
<accession>A0AAU7F7A4</accession>
<dbReference type="Pfam" id="PF05987">
    <property type="entry name" value="DUF898"/>
    <property type="match status" value="1"/>
</dbReference>
<feature type="transmembrane region" description="Helical" evidence="1">
    <location>
        <begin position="141"/>
        <end position="159"/>
    </location>
</feature>
<evidence type="ECO:0000256" key="1">
    <source>
        <dbReference type="SAM" id="Phobius"/>
    </source>
</evidence>
<feature type="transmembrane region" description="Helical" evidence="1">
    <location>
        <begin position="20"/>
        <end position="41"/>
    </location>
</feature>
<protein>
    <submittedName>
        <fullName evidence="2">YjgN family protein</fullName>
    </submittedName>
</protein>
<proteinExistence type="predicted"/>
<dbReference type="RefSeq" id="WP_348944114.1">
    <property type="nucleotide sequence ID" value="NZ_CP157355.1"/>
</dbReference>
<dbReference type="EMBL" id="CP157355">
    <property type="protein sequence ID" value="XBL99708.1"/>
    <property type="molecule type" value="Genomic_DNA"/>
</dbReference>
<feature type="transmembrane region" description="Helical" evidence="1">
    <location>
        <begin position="187"/>
        <end position="217"/>
    </location>
</feature>
<evidence type="ECO:0000313" key="2">
    <source>
        <dbReference type="EMBL" id="XBL99708.1"/>
    </source>
</evidence>
<keyword evidence="1" id="KW-0472">Membrane</keyword>
<organism evidence="2">
    <name type="scientific">Chitinibacter mangrovi</name>
    <dbReference type="NCBI Taxonomy" id="3153927"/>
    <lineage>
        <taxon>Bacteria</taxon>
        <taxon>Pseudomonadati</taxon>
        <taxon>Pseudomonadota</taxon>
        <taxon>Betaproteobacteria</taxon>
        <taxon>Neisseriales</taxon>
        <taxon>Chitinibacteraceae</taxon>
        <taxon>Chitinibacter</taxon>
    </lineage>
</organism>
<dbReference type="InterPro" id="IPR010295">
    <property type="entry name" value="DUF898"/>
</dbReference>
<reference evidence="2" key="1">
    <citation type="submission" date="2024-05" db="EMBL/GenBank/DDBJ databases">
        <authorList>
            <person name="Yang L."/>
            <person name="Pan L."/>
        </authorList>
    </citation>
    <scope>NUCLEOTIDE SEQUENCE</scope>
    <source>
        <strain evidence="2">FCG-7</strain>
    </source>
</reference>
<dbReference type="AlphaFoldDB" id="A0AAU7F7A4"/>
<keyword evidence="1" id="KW-1133">Transmembrane helix</keyword>
<keyword evidence="1" id="KW-0812">Transmembrane</keyword>
<feature type="transmembrane region" description="Helical" evidence="1">
    <location>
        <begin position="93"/>
        <end position="114"/>
    </location>
</feature>
<feature type="transmembrane region" description="Helical" evidence="1">
    <location>
        <begin position="238"/>
        <end position="259"/>
    </location>
</feature>
<name>A0AAU7F7A4_9NEIS</name>